<comment type="caution">
    <text evidence="2">The sequence shown here is derived from an EMBL/GenBank/DDBJ whole genome shotgun (WGS) entry which is preliminary data.</text>
</comment>
<dbReference type="EMBL" id="CADEAL010004507">
    <property type="protein sequence ID" value="CAB1461065.1"/>
    <property type="molecule type" value="Genomic_DNA"/>
</dbReference>
<evidence type="ECO:0000256" key="1">
    <source>
        <dbReference type="SAM" id="MobiDB-lite"/>
    </source>
</evidence>
<gene>
    <name evidence="2" type="ORF">PLEPLA_LOCUS48940</name>
</gene>
<keyword evidence="3" id="KW-1185">Reference proteome</keyword>
<proteinExistence type="predicted"/>
<dbReference type="AlphaFoldDB" id="A0A9N7W5V9"/>
<sequence length="106" mass="11576">MGSDLQPQETEREAECGGGKPGKHPGTAVLRHRAAKRGLGRKDTTTQAQEIIKNKNKVEPHEHLKPVSLHHHIPPIWVKPGCVKTTKKGRFGISYSAEIMSLPSAA</sequence>
<name>A0A9N7W5V9_PLEPL</name>
<feature type="region of interest" description="Disordered" evidence="1">
    <location>
        <begin position="1"/>
        <end position="27"/>
    </location>
</feature>
<dbReference type="Proteomes" id="UP001153269">
    <property type="component" value="Unassembled WGS sequence"/>
</dbReference>
<accession>A0A9N7W5V9</accession>
<protein>
    <submittedName>
        <fullName evidence="2">Uncharacterized protein</fullName>
    </submittedName>
</protein>
<evidence type="ECO:0000313" key="3">
    <source>
        <dbReference type="Proteomes" id="UP001153269"/>
    </source>
</evidence>
<organism evidence="2 3">
    <name type="scientific">Pleuronectes platessa</name>
    <name type="common">European plaice</name>
    <dbReference type="NCBI Taxonomy" id="8262"/>
    <lineage>
        <taxon>Eukaryota</taxon>
        <taxon>Metazoa</taxon>
        <taxon>Chordata</taxon>
        <taxon>Craniata</taxon>
        <taxon>Vertebrata</taxon>
        <taxon>Euteleostomi</taxon>
        <taxon>Actinopterygii</taxon>
        <taxon>Neopterygii</taxon>
        <taxon>Teleostei</taxon>
        <taxon>Neoteleostei</taxon>
        <taxon>Acanthomorphata</taxon>
        <taxon>Carangaria</taxon>
        <taxon>Pleuronectiformes</taxon>
        <taxon>Pleuronectoidei</taxon>
        <taxon>Pleuronectidae</taxon>
        <taxon>Pleuronectes</taxon>
    </lineage>
</organism>
<reference evidence="2" key="1">
    <citation type="submission" date="2020-03" db="EMBL/GenBank/DDBJ databases">
        <authorList>
            <person name="Weist P."/>
        </authorList>
    </citation>
    <scope>NUCLEOTIDE SEQUENCE</scope>
</reference>
<evidence type="ECO:0000313" key="2">
    <source>
        <dbReference type="EMBL" id="CAB1461065.1"/>
    </source>
</evidence>